<dbReference type="Proteomes" id="UP001234297">
    <property type="component" value="Chromosome 4"/>
</dbReference>
<dbReference type="EMBL" id="CM056812">
    <property type="protein sequence ID" value="KAJ8617223.1"/>
    <property type="molecule type" value="Genomic_DNA"/>
</dbReference>
<evidence type="ECO:0000313" key="1">
    <source>
        <dbReference type="EMBL" id="KAJ8617223.1"/>
    </source>
</evidence>
<evidence type="ECO:0000313" key="2">
    <source>
        <dbReference type="Proteomes" id="UP001234297"/>
    </source>
</evidence>
<name>A0ACC2K873_PERAE</name>
<accession>A0ACC2K873</accession>
<reference evidence="1 2" key="1">
    <citation type="journal article" date="2022" name="Hortic Res">
        <title>A haplotype resolved chromosomal level avocado genome allows analysis of novel avocado genes.</title>
        <authorList>
            <person name="Nath O."/>
            <person name="Fletcher S.J."/>
            <person name="Hayward A."/>
            <person name="Shaw L.M."/>
            <person name="Masouleh A.K."/>
            <person name="Furtado A."/>
            <person name="Henry R.J."/>
            <person name="Mitter N."/>
        </authorList>
    </citation>
    <scope>NUCLEOTIDE SEQUENCE [LARGE SCALE GENOMIC DNA]</scope>
    <source>
        <strain evidence="2">cv. Hass</strain>
    </source>
</reference>
<sequence>MAMTVNASAAIYSGKCLSLKDVFSRTVATWKSTVITCFYIVLVNIAYAFLVALLLGASVLITDGSMLIACISLVGVSALLFYLYLEVAWLLGLGISIVEEACYGIKALEKANMLMKGRKLQESRVCSHAVFSTVNCSNLGFILSEHSCG</sequence>
<proteinExistence type="predicted"/>
<organism evidence="1 2">
    <name type="scientific">Persea americana</name>
    <name type="common">Avocado</name>
    <dbReference type="NCBI Taxonomy" id="3435"/>
    <lineage>
        <taxon>Eukaryota</taxon>
        <taxon>Viridiplantae</taxon>
        <taxon>Streptophyta</taxon>
        <taxon>Embryophyta</taxon>
        <taxon>Tracheophyta</taxon>
        <taxon>Spermatophyta</taxon>
        <taxon>Magnoliopsida</taxon>
        <taxon>Magnoliidae</taxon>
        <taxon>Laurales</taxon>
        <taxon>Lauraceae</taxon>
        <taxon>Persea</taxon>
    </lineage>
</organism>
<protein>
    <submittedName>
        <fullName evidence="1">Uncharacterized protein</fullName>
    </submittedName>
</protein>
<keyword evidence="2" id="KW-1185">Reference proteome</keyword>
<comment type="caution">
    <text evidence="1">The sequence shown here is derived from an EMBL/GenBank/DDBJ whole genome shotgun (WGS) entry which is preliminary data.</text>
</comment>
<gene>
    <name evidence="1" type="ORF">MRB53_013409</name>
</gene>